<dbReference type="InterPro" id="IPR029068">
    <property type="entry name" value="Glyas_Bleomycin-R_OHBP_Dase"/>
</dbReference>
<dbReference type="PROSITE" id="PS51819">
    <property type="entry name" value="VOC"/>
    <property type="match status" value="2"/>
</dbReference>
<evidence type="ECO:0000313" key="3">
    <source>
        <dbReference type="Proteomes" id="UP001320831"/>
    </source>
</evidence>
<dbReference type="Gene3D" id="3.10.180.10">
    <property type="entry name" value="2,3-Dihydroxybiphenyl 1,2-Dioxygenase, domain 1"/>
    <property type="match status" value="2"/>
</dbReference>
<feature type="domain" description="VOC" evidence="1">
    <location>
        <begin position="172"/>
        <end position="268"/>
    </location>
</feature>
<proteinExistence type="predicted"/>
<sequence>MNELSFPATAPVSVAEIGLKARDADKLAAFYCDTVGLAELSRRSGTIVLGAGDRPLLTIEEDAAAALDDPREAGLFHTAFLLPARADLARWARRAIERQTPLEGASDHLVSEAVYLSDPEGNGIEIYADRPRESWQWDGSQVAMKTLPLDFQSLLATRGAEGAWQGAPKGTVIGHVHLRVGEPAEAEQWWHEALGLDTMAHYGPSAVFLASGGYHHHIGANNWHSPGAKRRDPGRAGLAWVRMRAVDADEEKALEDPWGTVVRVVPSS</sequence>
<dbReference type="SUPFAM" id="SSF54593">
    <property type="entry name" value="Glyoxalase/Bleomycin resistance protein/Dihydroxybiphenyl dioxygenase"/>
    <property type="match status" value="2"/>
</dbReference>
<keyword evidence="3" id="KW-1185">Reference proteome</keyword>
<organism evidence="2 3">
    <name type="scientific">Chelativorans salis</name>
    <dbReference type="NCBI Taxonomy" id="2978478"/>
    <lineage>
        <taxon>Bacteria</taxon>
        <taxon>Pseudomonadati</taxon>
        <taxon>Pseudomonadota</taxon>
        <taxon>Alphaproteobacteria</taxon>
        <taxon>Hyphomicrobiales</taxon>
        <taxon>Phyllobacteriaceae</taxon>
        <taxon>Chelativorans</taxon>
    </lineage>
</organism>
<comment type="caution">
    <text evidence="2">The sequence shown here is derived from an EMBL/GenBank/DDBJ whole genome shotgun (WGS) entry which is preliminary data.</text>
</comment>
<reference evidence="2 3" key="1">
    <citation type="submission" date="2022-09" db="EMBL/GenBank/DDBJ databases">
        <title>Chelativorans salina sp. nov., a novel slightly halophilic bacterium isolated from a saline lake sediment enrichment.</title>
        <authorList>
            <person name="Gao L."/>
            <person name="Fang B.-Z."/>
            <person name="Li W.-J."/>
        </authorList>
    </citation>
    <scope>NUCLEOTIDE SEQUENCE [LARGE SCALE GENOMIC DNA]</scope>
    <source>
        <strain evidence="2 3">EGI FJ00035</strain>
    </source>
</reference>
<dbReference type="EMBL" id="JAOCZP010000002">
    <property type="protein sequence ID" value="MCT7375194.1"/>
    <property type="molecule type" value="Genomic_DNA"/>
</dbReference>
<protein>
    <submittedName>
        <fullName evidence="2">VOC family protein</fullName>
    </submittedName>
</protein>
<dbReference type="InterPro" id="IPR037523">
    <property type="entry name" value="VOC_core"/>
</dbReference>
<dbReference type="Pfam" id="PF00903">
    <property type="entry name" value="Glyoxalase"/>
    <property type="match status" value="1"/>
</dbReference>
<dbReference type="RefSeq" id="WP_260901966.1">
    <property type="nucleotide sequence ID" value="NZ_JAOCZP010000002.1"/>
</dbReference>
<evidence type="ECO:0000259" key="1">
    <source>
        <dbReference type="PROSITE" id="PS51819"/>
    </source>
</evidence>
<dbReference type="PANTHER" id="PTHR43279">
    <property type="entry name" value="CATECHOL-2,3-DIOXYGENASE"/>
    <property type="match status" value="1"/>
</dbReference>
<feature type="domain" description="VOC" evidence="1">
    <location>
        <begin position="13"/>
        <end position="129"/>
    </location>
</feature>
<evidence type="ECO:0000313" key="2">
    <source>
        <dbReference type="EMBL" id="MCT7375194.1"/>
    </source>
</evidence>
<dbReference type="Proteomes" id="UP001320831">
    <property type="component" value="Unassembled WGS sequence"/>
</dbReference>
<accession>A0ABT2LMA9</accession>
<gene>
    <name evidence="2" type="ORF">N5A92_09130</name>
</gene>
<dbReference type="InterPro" id="IPR004360">
    <property type="entry name" value="Glyas_Fos-R_dOase_dom"/>
</dbReference>
<name>A0ABT2LMA9_9HYPH</name>
<dbReference type="PANTHER" id="PTHR43279:SF1">
    <property type="entry name" value="CATECHOL-2,3-DIOXYGENASE"/>
    <property type="match status" value="1"/>
</dbReference>